<dbReference type="InterPro" id="IPR007396">
    <property type="entry name" value="TR_PAI2-type"/>
</dbReference>
<dbReference type="Gene3D" id="2.30.110.10">
    <property type="entry name" value="Electron Transport, Fmn-binding Protein, Chain A"/>
    <property type="match status" value="1"/>
</dbReference>
<dbReference type="Proteomes" id="UP000289784">
    <property type="component" value="Unassembled WGS sequence"/>
</dbReference>
<protein>
    <submittedName>
        <fullName evidence="1">FMN-binding negative transcriptional regulator</fullName>
    </submittedName>
</protein>
<sequence length="215" mass="23686">MGHARDALYAARSQDDVLKLLDAQPMAWLVSAGGEDAAFTPLPLRAALDAQGRLVALQGHLARRNPHVARLRRDPIAQALVMGPHAYVSPSWLDDRTQAPSWNYAAAVFELEVSLSEEPQDIEDELRALVTRMEGARPNAWTLEEMGERYARLAQGVTALRGAITRTRSTFKLGQDERDHDFAQLLAGLSRSGEAQVVQWMQAFSTRGDGQDGRA</sequence>
<dbReference type="AlphaFoldDB" id="A0A4Q1JWG9"/>
<evidence type="ECO:0000313" key="2">
    <source>
        <dbReference type="Proteomes" id="UP000289784"/>
    </source>
</evidence>
<dbReference type="SUPFAM" id="SSF50475">
    <property type="entry name" value="FMN-binding split barrel"/>
    <property type="match status" value="1"/>
</dbReference>
<gene>
    <name evidence="1" type="ORF">EPA99_09120</name>
</gene>
<dbReference type="RefSeq" id="WP_129470910.1">
    <property type="nucleotide sequence ID" value="NZ_SAWZ01000004.1"/>
</dbReference>
<comment type="caution">
    <text evidence="1">The sequence shown here is derived from an EMBL/GenBank/DDBJ whole genome shotgun (WGS) entry which is preliminary data.</text>
</comment>
<dbReference type="OrthoDB" id="9794948at2"/>
<dbReference type="PIRSF" id="PIRSF010372">
    <property type="entry name" value="PaiB"/>
    <property type="match status" value="1"/>
</dbReference>
<dbReference type="Pfam" id="PF04299">
    <property type="entry name" value="FMN_bind_2"/>
    <property type="match status" value="1"/>
</dbReference>
<keyword evidence="2" id="KW-1185">Reference proteome</keyword>
<evidence type="ECO:0000313" key="1">
    <source>
        <dbReference type="EMBL" id="RXR05998.1"/>
    </source>
</evidence>
<dbReference type="EMBL" id="SAWZ01000004">
    <property type="protein sequence ID" value="RXR05998.1"/>
    <property type="molecule type" value="Genomic_DNA"/>
</dbReference>
<dbReference type="InterPro" id="IPR012349">
    <property type="entry name" value="Split_barrel_FMN-bd"/>
</dbReference>
<organism evidence="1 2">
    <name type="scientific">Pseudoxanthomonas composti</name>
    <dbReference type="NCBI Taxonomy" id="2137479"/>
    <lineage>
        <taxon>Bacteria</taxon>
        <taxon>Pseudomonadati</taxon>
        <taxon>Pseudomonadota</taxon>
        <taxon>Gammaproteobacteria</taxon>
        <taxon>Lysobacterales</taxon>
        <taxon>Lysobacteraceae</taxon>
        <taxon>Pseudoxanthomonas</taxon>
    </lineage>
</organism>
<proteinExistence type="predicted"/>
<dbReference type="PANTHER" id="PTHR35802">
    <property type="entry name" value="PROTEASE SYNTHASE AND SPORULATION PROTEIN PAI 2"/>
    <property type="match status" value="1"/>
</dbReference>
<reference evidence="1 2" key="1">
    <citation type="submission" date="2019-01" db="EMBL/GenBank/DDBJ databases">
        <title>Pseudoxanthomonas composti sp. nov., isolated from compost.</title>
        <authorList>
            <person name="Yang G."/>
        </authorList>
    </citation>
    <scope>NUCLEOTIDE SEQUENCE [LARGE SCALE GENOMIC DNA]</scope>
    <source>
        <strain evidence="1 2">GSS15</strain>
    </source>
</reference>
<dbReference type="PANTHER" id="PTHR35802:SF1">
    <property type="entry name" value="PROTEASE SYNTHASE AND SPORULATION PROTEIN PAI 2"/>
    <property type="match status" value="1"/>
</dbReference>
<name>A0A4Q1JWG9_9GAMM</name>
<accession>A0A4Q1JWG9</accession>